<evidence type="ECO:0000256" key="1">
    <source>
        <dbReference type="SAM" id="MobiDB-lite"/>
    </source>
</evidence>
<feature type="compositionally biased region" description="Basic and acidic residues" evidence="1">
    <location>
        <begin position="21"/>
        <end position="33"/>
    </location>
</feature>
<feature type="region of interest" description="Disordered" evidence="1">
    <location>
        <begin position="99"/>
        <end position="126"/>
    </location>
</feature>
<dbReference type="InterPro" id="IPR000717">
    <property type="entry name" value="PCI_dom"/>
</dbReference>
<name>T1JGV5_STRMM</name>
<feature type="compositionally biased region" description="Basic residues" evidence="1">
    <location>
        <begin position="422"/>
        <end position="431"/>
    </location>
</feature>
<dbReference type="EnsemblMetazoa" id="SMAR013080-RA">
    <property type="protein sequence ID" value="SMAR013080-PA"/>
    <property type="gene ID" value="SMAR013080"/>
</dbReference>
<feature type="compositionally biased region" description="Polar residues" evidence="1">
    <location>
        <begin position="107"/>
        <end position="121"/>
    </location>
</feature>
<dbReference type="HOGENOM" id="CLU_014160_1_0_1"/>
<dbReference type="AlphaFoldDB" id="T1JGV5"/>
<feature type="compositionally biased region" description="Basic and acidic residues" evidence="1">
    <location>
        <begin position="402"/>
        <end position="416"/>
    </location>
</feature>
<dbReference type="PANTHER" id="PTHR12436">
    <property type="entry name" value="80 KDA MCM3-ASSOCIATED PROTEIN"/>
    <property type="match status" value="1"/>
</dbReference>
<dbReference type="PhylomeDB" id="T1JGV5"/>
<feature type="compositionally biased region" description="Polar residues" evidence="1">
    <location>
        <begin position="387"/>
        <end position="398"/>
    </location>
</feature>
<accession>T1JGV5</accession>
<feature type="compositionally biased region" description="Low complexity" evidence="1">
    <location>
        <begin position="372"/>
        <end position="386"/>
    </location>
</feature>
<keyword evidence="4" id="KW-1185">Reference proteome</keyword>
<evidence type="ECO:0000313" key="3">
    <source>
        <dbReference type="EnsemblMetazoa" id="SMAR013080-PA"/>
    </source>
</evidence>
<organism evidence="3 4">
    <name type="scientific">Strigamia maritima</name>
    <name type="common">European centipede</name>
    <name type="synonym">Geophilus maritimus</name>
    <dbReference type="NCBI Taxonomy" id="126957"/>
    <lineage>
        <taxon>Eukaryota</taxon>
        <taxon>Metazoa</taxon>
        <taxon>Ecdysozoa</taxon>
        <taxon>Arthropoda</taxon>
        <taxon>Myriapoda</taxon>
        <taxon>Chilopoda</taxon>
        <taxon>Pleurostigmophora</taxon>
        <taxon>Geophilomorpha</taxon>
        <taxon>Linotaeniidae</taxon>
        <taxon>Strigamia</taxon>
    </lineage>
</organism>
<dbReference type="Pfam" id="PF03399">
    <property type="entry name" value="SAC3_GANP"/>
    <property type="match status" value="1"/>
</dbReference>
<sequence>MSNISTDEKNQAWENAFKALEQNRKEEEAKKVETQSTSYQPEPQYNTYHRVMHYAMYPSYQPNYVTSYPTMPPYNAAYYPPYNMYPSYPIPNGIPPPMPPNAGPPCSTAQPNAGKNTTSTPSKDESLYGAEAKDKDGENASTTAHTINNKSSTVYGGYVTTTTTPDYSANKQIKMKQSPGAGAIRFNLPKRPGGPPNNTHFHKNNNNLFATNAQQTSATQEAPKLCIQGIDIMADPTVPKKFKDYIQRAFDRCETNLDKNQVIIVLTGKVTKSRKDDTLHQIDWDNEPLPGISSEQWKKKQNLLKNSSNESPTMKVAVPNTPSPKVMTWTTHSPSIVAVKRSHSKSSSSSESRSPSPYRDRSSNRTKKRRTSSSSSSNNNSDSSDSVGTVSRKLNSSIVGPYKERGQGNVNRERGHTPKGNGGKKKKKNKNKFRFEQMQMSMKEEEEHSEKLQKRAARFHNVDIDNIKKKKPSLVLSINNYQNSEDNTDIDWSNFTIVGTSTDIEKRYLRLTTAPDPATIRQVEVLRKSLVMIKDHWVKNQEYTYVCDQLKAIRQDLTVQCIRNDFTVKVYEVHARIALEKGDHEEFNQCQTQLKALYSEIGGENHLEFLAYRILYFIFTKNTLDLTTTMASLSNEDKKDETISHALQLRSAWALNNYHKFFRLHRVAPKMSGFLIDWFADRERKNALKTIIKSYVKPEPFMLLFVFVVC</sequence>
<dbReference type="FunFam" id="1.25.40.990:FF:000010">
    <property type="entry name" value="Leukocyte receptor cluster member"/>
    <property type="match status" value="1"/>
</dbReference>
<feature type="region of interest" description="Disordered" evidence="1">
    <location>
        <begin position="21"/>
        <end position="42"/>
    </location>
</feature>
<dbReference type="PANTHER" id="PTHR12436:SF4">
    <property type="entry name" value="LEUKOCYTE RECEPTOR CLUSTER MEMBER 8"/>
    <property type="match status" value="1"/>
</dbReference>
<dbReference type="InterPro" id="IPR005062">
    <property type="entry name" value="SAC3/GANP/THP3_conserved"/>
</dbReference>
<dbReference type="Proteomes" id="UP000014500">
    <property type="component" value="Unassembled WGS sequence"/>
</dbReference>
<dbReference type="EMBL" id="JH432212">
    <property type="status" value="NOT_ANNOTATED_CDS"/>
    <property type="molecule type" value="Genomic_DNA"/>
</dbReference>
<dbReference type="STRING" id="126957.T1JGV5"/>
<evidence type="ECO:0000313" key="4">
    <source>
        <dbReference type="Proteomes" id="UP000014500"/>
    </source>
</evidence>
<reference evidence="4" key="1">
    <citation type="submission" date="2011-05" db="EMBL/GenBank/DDBJ databases">
        <authorList>
            <person name="Richards S.R."/>
            <person name="Qu J."/>
            <person name="Jiang H."/>
            <person name="Jhangiani S.N."/>
            <person name="Agravi P."/>
            <person name="Goodspeed R."/>
            <person name="Gross S."/>
            <person name="Mandapat C."/>
            <person name="Jackson L."/>
            <person name="Mathew T."/>
            <person name="Pu L."/>
            <person name="Thornton R."/>
            <person name="Saada N."/>
            <person name="Wilczek-Boney K.B."/>
            <person name="Lee S."/>
            <person name="Kovar C."/>
            <person name="Wu Y."/>
            <person name="Scherer S.E."/>
            <person name="Worley K.C."/>
            <person name="Muzny D.M."/>
            <person name="Gibbs R."/>
        </authorList>
    </citation>
    <scope>NUCLEOTIDE SEQUENCE</scope>
    <source>
        <strain evidence="4">Brora</strain>
    </source>
</reference>
<dbReference type="PROSITE" id="PS50250">
    <property type="entry name" value="PCI"/>
    <property type="match status" value="1"/>
</dbReference>
<feature type="region of interest" description="Disordered" evidence="1">
    <location>
        <begin position="303"/>
        <end position="431"/>
    </location>
</feature>
<proteinExistence type="predicted"/>
<dbReference type="eggNOG" id="KOG1861">
    <property type="taxonomic scope" value="Eukaryota"/>
</dbReference>
<evidence type="ECO:0000259" key="2">
    <source>
        <dbReference type="PROSITE" id="PS50250"/>
    </source>
</evidence>
<dbReference type="GO" id="GO:0005634">
    <property type="term" value="C:nucleus"/>
    <property type="evidence" value="ECO:0007669"/>
    <property type="project" value="TreeGrafter"/>
</dbReference>
<reference evidence="3" key="2">
    <citation type="submission" date="2015-02" db="UniProtKB">
        <authorList>
            <consortium name="EnsemblMetazoa"/>
        </authorList>
    </citation>
    <scope>IDENTIFICATION</scope>
</reference>
<feature type="compositionally biased region" description="Low complexity" evidence="1">
    <location>
        <begin position="345"/>
        <end position="357"/>
    </location>
</feature>
<feature type="domain" description="PCI" evidence="2">
    <location>
        <begin position="583"/>
        <end position="710"/>
    </location>
</feature>
<dbReference type="InterPro" id="IPR045107">
    <property type="entry name" value="SAC3/GANP/THP3"/>
</dbReference>
<dbReference type="Gene3D" id="1.25.40.990">
    <property type="match status" value="1"/>
</dbReference>
<protein>
    <recommendedName>
        <fullName evidence="2">PCI domain-containing protein</fullName>
    </recommendedName>
</protein>
<dbReference type="OMA" id="NQAWENA"/>